<keyword evidence="4 8" id="KW-0285">Flavoprotein</keyword>
<dbReference type="Pfam" id="PF02219">
    <property type="entry name" value="MTHFR"/>
    <property type="match status" value="1"/>
</dbReference>
<proteinExistence type="inferred from homology"/>
<dbReference type="Proteomes" id="UP000004754">
    <property type="component" value="Unassembled WGS sequence"/>
</dbReference>
<dbReference type="STRING" id="887929.HMP0721_1820"/>
<dbReference type="GO" id="GO:0009086">
    <property type="term" value="P:methionine biosynthetic process"/>
    <property type="evidence" value="ECO:0007669"/>
    <property type="project" value="TreeGrafter"/>
</dbReference>
<gene>
    <name evidence="9" type="primary">metF</name>
    <name evidence="9" type="ORF">HMP0721_1820</name>
</gene>
<dbReference type="InterPro" id="IPR029041">
    <property type="entry name" value="FAD-linked_oxidoreductase-like"/>
</dbReference>
<evidence type="ECO:0000256" key="1">
    <source>
        <dbReference type="ARBA" id="ARBA00001974"/>
    </source>
</evidence>
<name>E6MII5_9FIRM</name>
<evidence type="ECO:0000256" key="2">
    <source>
        <dbReference type="ARBA" id="ARBA00004777"/>
    </source>
</evidence>
<comment type="pathway">
    <text evidence="2 8">One-carbon metabolism; tetrahydrofolate interconversion.</text>
</comment>
<dbReference type="eggNOG" id="COG0685">
    <property type="taxonomic scope" value="Bacteria"/>
</dbReference>
<evidence type="ECO:0000313" key="10">
    <source>
        <dbReference type="Proteomes" id="UP000004754"/>
    </source>
</evidence>
<comment type="cofactor">
    <cofactor evidence="1 8">
        <name>FAD</name>
        <dbReference type="ChEBI" id="CHEBI:57692"/>
    </cofactor>
</comment>
<organism evidence="9 10">
    <name type="scientific">Pseudoramibacter alactolyticus ATCC 23263</name>
    <dbReference type="NCBI Taxonomy" id="887929"/>
    <lineage>
        <taxon>Bacteria</taxon>
        <taxon>Bacillati</taxon>
        <taxon>Bacillota</taxon>
        <taxon>Clostridia</taxon>
        <taxon>Eubacteriales</taxon>
        <taxon>Eubacteriaceae</taxon>
        <taxon>Pseudoramibacter</taxon>
    </lineage>
</organism>
<comment type="similarity">
    <text evidence="3 8">Belongs to the methylenetetrahydrofolate reductase family.</text>
</comment>
<evidence type="ECO:0000256" key="3">
    <source>
        <dbReference type="ARBA" id="ARBA00006743"/>
    </source>
</evidence>
<dbReference type="CDD" id="cd00537">
    <property type="entry name" value="MTHFR"/>
    <property type="match status" value="1"/>
</dbReference>
<evidence type="ECO:0000256" key="4">
    <source>
        <dbReference type="ARBA" id="ARBA00022630"/>
    </source>
</evidence>
<dbReference type="PANTHER" id="PTHR45754:SF3">
    <property type="entry name" value="METHYLENETETRAHYDROFOLATE REDUCTASE (NADPH)"/>
    <property type="match status" value="1"/>
</dbReference>
<dbReference type="GO" id="GO:0106312">
    <property type="term" value="F:methylenetetrahydrofolate reductase (NADH) activity"/>
    <property type="evidence" value="ECO:0007669"/>
    <property type="project" value="UniProtKB-EC"/>
</dbReference>
<dbReference type="PANTHER" id="PTHR45754">
    <property type="entry name" value="METHYLENETETRAHYDROFOLATE REDUCTASE"/>
    <property type="match status" value="1"/>
</dbReference>
<sequence>MKNVRIKMKLKDQLRTDRPMLSFEVFPPKTDARLESVGQAVREIAALSPAYMSVTYGAGGGTSQYTTTIAKKIAGLGVTPLAHLTCVSSDRRVVRARLAELKAAGIENILALRGDLPADYVPGEYRYATQLIADIRAAGDFCIGAACYPEGHPENARQKDDIRHLKEKVDAGCDFLTTQMFFDNALFYNFMYKIREAGIHVPVVAGIMPVTNAAQIARMVDLSGAFMPQPFLAMVDHFRDDPASIYEAGIAYATQQIVDLFANGINHVHVYSMNKPDVARDIQNNLKAILGK</sequence>
<evidence type="ECO:0000256" key="5">
    <source>
        <dbReference type="ARBA" id="ARBA00022827"/>
    </source>
</evidence>
<evidence type="ECO:0000313" key="9">
    <source>
        <dbReference type="EMBL" id="EFV01081.1"/>
    </source>
</evidence>
<dbReference type="AlphaFoldDB" id="E6MII5"/>
<comment type="caution">
    <text evidence="9">The sequence shown here is derived from an EMBL/GenBank/DDBJ whole genome shotgun (WGS) entry which is preliminary data.</text>
</comment>
<evidence type="ECO:0000256" key="7">
    <source>
        <dbReference type="ARBA" id="ARBA00048628"/>
    </source>
</evidence>
<keyword evidence="5 8" id="KW-0274">FAD</keyword>
<dbReference type="Gene3D" id="3.20.20.220">
    <property type="match status" value="1"/>
</dbReference>
<dbReference type="UniPathway" id="UPA00193"/>
<keyword evidence="10" id="KW-1185">Reference proteome</keyword>
<dbReference type="GO" id="GO:0071949">
    <property type="term" value="F:FAD binding"/>
    <property type="evidence" value="ECO:0007669"/>
    <property type="project" value="TreeGrafter"/>
</dbReference>
<accession>E6MII5</accession>
<dbReference type="GO" id="GO:0005829">
    <property type="term" value="C:cytosol"/>
    <property type="evidence" value="ECO:0007669"/>
    <property type="project" value="TreeGrafter"/>
</dbReference>
<dbReference type="EMBL" id="AEQN01000023">
    <property type="protein sequence ID" value="EFV01081.1"/>
    <property type="molecule type" value="Genomic_DNA"/>
</dbReference>
<protein>
    <recommendedName>
        <fullName evidence="8">Methylenetetrahydrofolate reductase</fullName>
    </recommendedName>
</protein>
<keyword evidence="6 8" id="KW-0560">Oxidoreductase</keyword>
<comment type="catalytic activity">
    <reaction evidence="7">
        <text>(6S)-5-methyl-5,6,7,8-tetrahydrofolate + NAD(+) = (6R)-5,10-methylene-5,6,7,8-tetrahydrofolate + NADH + H(+)</text>
        <dbReference type="Rhea" id="RHEA:19821"/>
        <dbReference type="ChEBI" id="CHEBI:15378"/>
        <dbReference type="ChEBI" id="CHEBI:15636"/>
        <dbReference type="ChEBI" id="CHEBI:18608"/>
        <dbReference type="ChEBI" id="CHEBI:57540"/>
        <dbReference type="ChEBI" id="CHEBI:57945"/>
        <dbReference type="EC" id="1.5.1.54"/>
    </reaction>
    <physiologicalReaction direction="right-to-left" evidence="7">
        <dbReference type="Rhea" id="RHEA:19823"/>
    </physiologicalReaction>
</comment>
<dbReference type="HOGENOM" id="CLU_025841_0_2_9"/>
<dbReference type="GO" id="GO:0035999">
    <property type="term" value="P:tetrahydrofolate interconversion"/>
    <property type="evidence" value="ECO:0007669"/>
    <property type="project" value="UniProtKB-UniPathway"/>
</dbReference>
<dbReference type="InterPro" id="IPR003171">
    <property type="entry name" value="Mehydrof_redctse-like"/>
</dbReference>
<reference evidence="9 10" key="1">
    <citation type="submission" date="2010-12" db="EMBL/GenBank/DDBJ databases">
        <authorList>
            <person name="Muzny D."/>
            <person name="Qin X."/>
            <person name="Deng J."/>
            <person name="Jiang H."/>
            <person name="Liu Y."/>
            <person name="Qu J."/>
            <person name="Song X.-Z."/>
            <person name="Zhang L."/>
            <person name="Thornton R."/>
            <person name="Coyle M."/>
            <person name="Francisco L."/>
            <person name="Jackson L."/>
            <person name="Javaid M."/>
            <person name="Korchina V."/>
            <person name="Kovar C."/>
            <person name="Mata R."/>
            <person name="Mathew T."/>
            <person name="Ngo R."/>
            <person name="Nguyen L."/>
            <person name="Nguyen N."/>
            <person name="Okwuonu G."/>
            <person name="Ongeri F."/>
            <person name="Pham C."/>
            <person name="Simmons D."/>
            <person name="Wilczek-Boney K."/>
            <person name="Hale W."/>
            <person name="Jakkamsetti A."/>
            <person name="Pham P."/>
            <person name="Ruth R."/>
            <person name="San Lucas F."/>
            <person name="Warren J."/>
            <person name="Zhang J."/>
            <person name="Zhao Z."/>
            <person name="Zhou C."/>
            <person name="Zhu D."/>
            <person name="Lee S."/>
            <person name="Bess C."/>
            <person name="Blankenburg K."/>
            <person name="Forbes L."/>
            <person name="Fu Q."/>
            <person name="Gubbala S."/>
            <person name="Hirani K."/>
            <person name="Jayaseelan J.C."/>
            <person name="Lara F."/>
            <person name="Munidasa M."/>
            <person name="Palculict T."/>
            <person name="Patil S."/>
            <person name="Pu L.-L."/>
            <person name="Saada N."/>
            <person name="Tang L."/>
            <person name="Weissenberger G."/>
            <person name="Zhu Y."/>
            <person name="Hemphill L."/>
            <person name="Shang Y."/>
            <person name="Youmans B."/>
            <person name="Ayvaz T."/>
            <person name="Ross M."/>
            <person name="Santibanez J."/>
            <person name="Aqrawi P."/>
            <person name="Gross S."/>
            <person name="Joshi V."/>
            <person name="Fowler G."/>
            <person name="Nazareth L."/>
            <person name="Reid J."/>
            <person name="Worley K."/>
            <person name="Petrosino J."/>
            <person name="Highlander S."/>
            <person name="Gibbs R."/>
        </authorList>
    </citation>
    <scope>NUCLEOTIDE SEQUENCE [LARGE SCALE GENOMIC DNA]</scope>
    <source>
        <strain evidence="9 10">ATCC 23263</strain>
    </source>
</reference>
<dbReference type="SUPFAM" id="SSF51730">
    <property type="entry name" value="FAD-linked oxidoreductase"/>
    <property type="match status" value="1"/>
</dbReference>
<evidence type="ECO:0000256" key="8">
    <source>
        <dbReference type="RuleBase" id="RU003862"/>
    </source>
</evidence>
<evidence type="ECO:0000256" key="6">
    <source>
        <dbReference type="ARBA" id="ARBA00023002"/>
    </source>
</evidence>